<dbReference type="GO" id="GO:0035556">
    <property type="term" value="P:intracellular signal transduction"/>
    <property type="evidence" value="ECO:0007669"/>
    <property type="project" value="TreeGrafter"/>
</dbReference>
<dbReference type="InterPro" id="IPR012337">
    <property type="entry name" value="RNaseH-like_sf"/>
</dbReference>
<dbReference type="PROSITE" id="PS51285">
    <property type="entry name" value="AGC_KINASE_CTER"/>
    <property type="match status" value="1"/>
</dbReference>
<keyword evidence="6" id="KW-0597">Phosphoprotein</keyword>
<dbReference type="SUPFAM" id="SSF53098">
    <property type="entry name" value="Ribonuclease H-like"/>
    <property type="match status" value="1"/>
</dbReference>
<evidence type="ECO:0000256" key="12">
    <source>
        <dbReference type="ARBA" id="ARBA00048679"/>
    </source>
</evidence>
<feature type="compositionally biased region" description="Basic residues" evidence="13">
    <location>
        <begin position="369"/>
        <end position="378"/>
    </location>
</feature>
<dbReference type="PANTHER" id="PTHR24356:SF184">
    <property type="entry name" value="SERINE_THREONINE-PROTEIN KINASE TRICORNERED"/>
    <property type="match status" value="1"/>
</dbReference>
<dbReference type="CDD" id="cd09276">
    <property type="entry name" value="Rnase_HI_RT_non_LTR"/>
    <property type="match status" value="1"/>
</dbReference>
<evidence type="ECO:0000256" key="1">
    <source>
        <dbReference type="ARBA" id="ARBA00004496"/>
    </source>
</evidence>
<evidence type="ECO:0000313" key="18">
    <source>
        <dbReference type="WBParaSite" id="maker-uti_cns_0006679-snap-gene-0.2-mRNA-1"/>
    </source>
</evidence>
<keyword evidence="9" id="KW-0418">Kinase</keyword>
<dbReference type="InterPro" id="IPR000961">
    <property type="entry name" value="AGC-kinase_C"/>
</dbReference>
<sequence>MATNATIPKETDPVASGSPGSAAPVATTGSTNAQPGPTGPADAAADHPGRQSSRPRTAESRRQRNIRRNRKRQEKRAAAASEEGTQAAVRPSGATAAGRPSGESGGAAGPSGTAVSSGSQGGNPAGLPPSKDKAAPLKTSESYASKVKQPLQPAVMILGGDFDLTPEQLDVAWRTIDEGLLNLTLEGVFVDIVKSTKANGCILLWCKSEESTQLLRDQLPKFDWHSDLGQLTFALESERPKTIRHRIWVPADSAIKSGEQLRQLLLKRHPDLDASGLVYHSTVRKGTTGATVILGLTEGWAKRLPHGTNLHLGLHQLTILRCEEGKVETKKDGKRAAPGAGAHAPPAKRQQQPDPEPNKAIRAAESASRGRRPARSSRRSGLIQRALDEAQSLRLHLEQTRAARKNTESQPRELDDGTAQPSNWWDYHQEDAAGRAQTPDGGAQGEGSSRTPVAGEEGGVARLGDSPAVGAVSASAAAGEAAEPEPMEIGDSTLTDEAENEAQKTKNPADQTAYLNSIHEFKRQVRNAKTNKWREYCEELEGSRPTSRIVKALTLDKMSKLSSVKRADGSLTENPGETLEAMLTAFFPNEPARPGPPDHSLYGVEIPSCKQTKCLGVTLDHRLSWSTHVQAKTKKALAILAQLRRAVGTTWGLTPKRLWWIYTAMVRPAVTYAGLVWTSALQIKTCHEALKKVQGRACRMILNAPLSAPFDGLNAFLCLPPLDIFVRREAAKTTRRLIEAGVSFKPQRAMAKRKLLPHSDLCLKVLEESGSAAVLSDAEPRSLNLYQRFKVTIPSRENANDSWAPQEVHCFTDGSSKDGLSGFGVCILINGRVIATHAQHTGRLSSVFQNEVLAISSCAAELHRKDFKDRRIFFHSDSQAALQALCHTTTNSRTVRDCIGQLNKLARRNTVRLTWIPGHAGFKGNELADSLAKAGCSGSPLGPVPLAPIPATVINRQINDWADILHLRRWDGISNCRQSRAAVPNPSLKLRRILLNQNRKDIRALTMTFTGHGCFARHCFLRCVRRSELCPFCSLENEDAMHFVCYCPAFNRDRLNHLGPNPSLDDVCRPENIPRLIRFLRATKRASPSLGESFRRRLRDNLCSCSCSTAETPAGPEKTAMPPGSALSQHQLDRVKVAKVALEAYYHNLAAQHTDRVKRSRSAREQHSQKETEFLRVRRARLTVDDFEPLKVIGKGAFGQVRLVQKRDTRAHLRHENPEEGGHPGEGSGGPFPRRAGHHGQGRQCLGGEDVLLIPGPVQPVPGDGIPAWRDMMSLLIKRDTLTEVETQFYIYIGECLLALDSIHRMGFIHRDVKPDNLLLDSRGHLKLSDFGLCTGLKKAHRTDFYRNLSAAQPADFAWHPTDSRHRAESWKHRRRQLAYSTVGTPDYIAPEVFSNSGYNKSVDFWSVGVIMFEMLVGFPPFCSDTPQETYRKVMRWRETLCFPPEIPVSKEARETIQSLCCDAQQRLGDLAEVKLEAFFSDLDWDHLRERPAAITVNIKAIDDTSNFDQFPDADLKWPTTTAEKGHERCRKDLAFINYTYKAFAAFADPQ</sequence>
<evidence type="ECO:0000256" key="4">
    <source>
        <dbReference type="ARBA" id="ARBA00022490"/>
    </source>
</evidence>
<feature type="region of interest" description="Disordered" evidence="13">
    <location>
        <begin position="1"/>
        <end position="146"/>
    </location>
</feature>
<dbReference type="Gene3D" id="1.10.510.10">
    <property type="entry name" value="Transferase(Phosphotransferase) domain 1"/>
    <property type="match status" value="2"/>
</dbReference>
<evidence type="ECO:0000256" key="6">
    <source>
        <dbReference type="ARBA" id="ARBA00022553"/>
    </source>
</evidence>
<evidence type="ECO:0000259" key="14">
    <source>
        <dbReference type="PROSITE" id="PS50011"/>
    </source>
</evidence>
<feature type="compositionally biased region" description="Basic residues" evidence="13">
    <location>
        <begin position="63"/>
        <end position="74"/>
    </location>
</feature>
<dbReference type="GO" id="GO:0005524">
    <property type="term" value="F:ATP binding"/>
    <property type="evidence" value="ECO:0007669"/>
    <property type="project" value="UniProtKB-KW"/>
</dbReference>
<dbReference type="GO" id="GO:0004523">
    <property type="term" value="F:RNA-DNA hybrid ribonuclease activity"/>
    <property type="evidence" value="ECO:0007669"/>
    <property type="project" value="InterPro"/>
</dbReference>
<evidence type="ECO:0000256" key="13">
    <source>
        <dbReference type="SAM" id="MobiDB-lite"/>
    </source>
</evidence>
<keyword evidence="17" id="KW-1185">Reference proteome</keyword>
<protein>
    <recommendedName>
        <fullName evidence="3">non-specific serine/threonine protein kinase</fullName>
        <ecNumber evidence="3">2.7.11.1</ecNumber>
    </recommendedName>
</protein>
<dbReference type="WBParaSite" id="maker-uti_cns_0006679-snap-gene-0.2-mRNA-1">
    <property type="protein sequence ID" value="maker-uti_cns_0006679-snap-gene-0.2-mRNA-1"/>
    <property type="gene ID" value="maker-uti_cns_0006679-snap-gene-0.2"/>
</dbReference>
<comment type="catalytic activity">
    <reaction evidence="12">
        <text>L-seryl-[protein] + ATP = O-phospho-L-seryl-[protein] + ADP + H(+)</text>
        <dbReference type="Rhea" id="RHEA:17989"/>
        <dbReference type="Rhea" id="RHEA-COMP:9863"/>
        <dbReference type="Rhea" id="RHEA-COMP:11604"/>
        <dbReference type="ChEBI" id="CHEBI:15378"/>
        <dbReference type="ChEBI" id="CHEBI:29999"/>
        <dbReference type="ChEBI" id="CHEBI:30616"/>
        <dbReference type="ChEBI" id="CHEBI:83421"/>
        <dbReference type="ChEBI" id="CHEBI:456216"/>
        <dbReference type="EC" id="2.7.11.1"/>
    </reaction>
</comment>
<dbReference type="InterPro" id="IPR008271">
    <property type="entry name" value="Ser/Thr_kinase_AS"/>
</dbReference>
<feature type="compositionally biased region" description="Basic and acidic residues" evidence="13">
    <location>
        <begin position="401"/>
        <end position="415"/>
    </location>
</feature>
<feature type="compositionally biased region" description="Basic and acidic residues" evidence="13">
    <location>
        <begin position="1213"/>
        <end position="1223"/>
    </location>
</feature>
<feature type="domain" description="AGC-kinase C-terminal" evidence="16">
    <location>
        <begin position="1481"/>
        <end position="1551"/>
    </location>
</feature>
<keyword evidence="10" id="KW-0067">ATP-binding</keyword>
<accession>A0A1I8HJZ7</accession>
<dbReference type="Proteomes" id="UP000095280">
    <property type="component" value="Unplaced"/>
</dbReference>
<evidence type="ECO:0000256" key="10">
    <source>
        <dbReference type="ARBA" id="ARBA00022840"/>
    </source>
</evidence>
<keyword evidence="8" id="KW-0547">Nucleotide-binding</keyword>
<evidence type="ECO:0000259" key="16">
    <source>
        <dbReference type="PROSITE" id="PS51285"/>
    </source>
</evidence>
<dbReference type="InterPro" id="IPR011009">
    <property type="entry name" value="Kinase-like_dom_sf"/>
</dbReference>
<reference evidence="18" key="1">
    <citation type="submission" date="2016-11" db="UniProtKB">
        <authorList>
            <consortium name="WormBaseParasite"/>
        </authorList>
    </citation>
    <scope>IDENTIFICATION</scope>
</reference>
<dbReference type="SUPFAM" id="SSF56112">
    <property type="entry name" value="Protein kinase-like (PK-like)"/>
    <property type="match status" value="1"/>
</dbReference>
<evidence type="ECO:0000256" key="5">
    <source>
        <dbReference type="ARBA" id="ARBA00022527"/>
    </source>
</evidence>
<evidence type="ECO:0000256" key="3">
    <source>
        <dbReference type="ARBA" id="ARBA00012513"/>
    </source>
</evidence>
<proteinExistence type="inferred from homology"/>
<dbReference type="PROSITE" id="PS00108">
    <property type="entry name" value="PROTEIN_KINASE_ST"/>
    <property type="match status" value="1"/>
</dbReference>
<dbReference type="InterPro" id="IPR050236">
    <property type="entry name" value="Ser_Thr_kinase_AGC"/>
</dbReference>
<feature type="domain" description="Protein kinase" evidence="14">
    <location>
        <begin position="1187"/>
        <end position="1480"/>
    </location>
</feature>
<comment type="similarity">
    <text evidence="2">Belongs to the protein kinase superfamily. AGC Ser/Thr protein kinase family.</text>
</comment>
<keyword evidence="5" id="KW-0723">Serine/threonine-protein kinase</keyword>
<dbReference type="InterPro" id="IPR036397">
    <property type="entry name" value="RNaseH_sf"/>
</dbReference>
<keyword evidence="7" id="KW-0808">Transferase</keyword>
<evidence type="ECO:0000256" key="8">
    <source>
        <dbReference type="ARBA" id="ARBA00022741"/>
    </source>
</evidence>
<feature type="compositionally biased region" description="Low complexity" evidence="13">
    <location>
        <begin position="336"/>
        <end position="347"/>
    </location>
</feature>
<dbReference type="Gene3D" id="3.30.200.20">
    <property type="entry name" value="Phosphorylase Kinase, domain 1"/>
    <property type="match status" value="2"/>
</dbReference>
<comment type="catalytic activity">
    <reaction evidence="11">
        <text>L-threonyl-[protein] + ATP = O-phospho-L-threonyl-[protein] + ADP + H(+)</text>
        <dbReference type="Rhea" id="RHEA:46608"/>
        <dbReference type="Rhea" id="RHEA-COMP:11060"/>
        <dbReference type="Rhea" id="RHEA-COMP:11605"/>
        <dbReference type="ChEBI" id="CHEBI:15378"/>
        <dbReference type="ChEBI" id="CHEBI:30013"/>
        <dbReference type="ChEBI" id="CHEBI:30616"/>
        <dbReference type="ChEBI" id="CHEBI:61977"/>
        <dbReference type="ChEBI" id="CHEBI:456216"/>
        <dbReference type="EC" id="2.7.11.1"/>
    </reaction>
</comment>
<dbReference type="Gene3D" id="3.30.420.10">
    <property type="entry name" value="Ribonuclease H-like superfamily/Ribonuclease H"/>
    <property type="match status" value="1"/>
</dbReference>
<dbReference type="PANTHER" id="PTHR24356">
    <property type="entry name" value="SERINE/THREONINE-PROTEIN KINASE"/>
    <property type="match status" value="1"/>
</dbReference>
<dbReference type="GO" id="GO:0005737">
    <property type="term" value="C:cytoplasm"/>
    <property type="evidence" value="ECO:0007669"/>
    <property type="project" value="UniProtKB-SubCell"/>
</dbReference>
<dbReference type="PROSITE" id="PS50011">
    <property type="entry name" value="PROTEIN_KINASE_DOM"/>
    <property type="match status" value="1"/>
</dbReference>
<feature type="domain" description="RNase H type-1" evidence="15">
    <location>
        <begin position="804"/>
        <end position="937"/>
    </location>
</feature>
<dbReference type="FunFam" id="1.10.510.10:FF:000086">
    <property type="entry name" value="Non-specific serine/threonine protein kinase"/>
    <property type="match status" value="1"/>
</dbReference>
<dbReference type="SMART" id="SM00220">
    <property type="entry name" value="S_TKc"/>
    <property type="match status" value="1"/>
</dbReference>
<dbReference type="Pfam" id="PF00069">
    <property type="entry name" value="Pkinase"/>
    <property type="match status" value="1"/>
</dbReference>
<evidence type="ECO:0000256" key="9">
    <source>
        <dbReference type="ARBA" id="ARBA00022777"/>
    </source>
</evidence>
<organism evidence="17 18">
    <name type="scientific">Macrostomum lignano</name>
    <dbReference type="NCBI Taxonomy" id="282301"/>
    <lineage>
        <taxon>Eukaryota</taxon>
        <taxon>Metazoa</taxon>
        <taxon>Spiralia</taxon>
        <taxon>Lophotrochozoa</taxon>
        <taxon>Platyhelminthes</taxon>
        <taxon>Rhabditophora</taxon>
        <taxon>Macrostomorpha</taxon>
        <taxon>Macrostomida</taxon>
        <taxon>Macrostomidae</taxon>
        <taxon>Macrostomum</taxon>
    </lineage>
</organism>
<name>A0A1I8HJZ7_9PLAT</name>
<evidence type="ECO:0000259" key="15">
    <source>
        <dbReference type="PROSITE" id="PS50879"/>
    </source>
</evidence>
<evidence type="ECO:0000256" key="7">
    <source>
        <dbReference type="ARBA" id="ARBA00022679"/>
    </source>
</evidence>
<dbReference type="GO" id="GO:0004674">
    <property type="term" value="F:protein serine/threonine kinase activity"/>
    <property type="evidence" value="ECO:0007669"/>
    <property type="project" value="UniProtKB-KW"/>
</dbReference>
<feature type="region of interest" description="Disordered" evidence="13">
    <location>
        <begin position="401"/>
        <end position="466"/>
    </location>
</feature>
<dbReference type="FunFam" id="1.10.510.10:FF:000057">
    <property type="entry name" value="Non-specific serine/threonine protein kinase"/>
    <property type="match status" value="1"/>
</dbReference>
<feature type="region of interest" description="Disordered" evidence="13">
    <location>
        <begin position="1213"/>
        <end position="1242"/>
    </location>
</feature>
<dbReference type="Pfam" id="PF00075">
    <property type="entry name" value="RNase_H"/>
    <property type="match status" value="1"/>
</dbReference>
<evidence type="ECO:0000256" key="11">
    <source>
        <dbReference type="ARBA" id="ARBA00047899"/>
    </source>
</evidence>
<keyword evidence="4" id="KW-0963">Cytoplasm</keyword>
<dbReference type="InterPro" id="IPR000719">
    <property type="entry name" value="Prot_kinase_dom"/>
</dbReference>
<evidence type="ECO:0000256" key="2">
    <source>
        <dbReference type="ARBA" id="ARBA00009903"/>
    </source>
</evidence>
<feature type="compositionally biased region" description="Low complexity" evidence="13">
    <location>
        <begin position="13"/>
        <end position="26"/>
    </location>
</feature>
<dbReference type="GO" id="GO:0003676">
    <property type="term" value="F:nucleic acid binding"/>
    <property type="evidence" value="ECO:0007669"/>
    <property type="project" value="InterPro"/>
</dbReference>
<feature type="region of interest" description="Disordered" evidence="13">
    <location>
        <begin position="328"/>
        <end position="382"/>
    </location>
</feature>
<evidence type="ECO:0000313" key="17">
    <source>
        <dbReference type="Proteomes" id="UP000095280"/>
    </source>
</evidence>
<dbReference type="InterPro" id="IPR002156">
    <property type="entry name" value="RNaseH_domain"/>
</dbReference>
<comment type="subcellular location">
    <subcellularLocation>
        <location evidence="1">Cytoplasm</location>
    </subcellularLocation>
</comment>
<dbReference type="EC" id="2.7.11.1" evidence="3"/>
<feature type="compositionally biased region" description="Low complexity" evidence="13">
    <location>
        <begin position="78"/>
        <end position="88"/>
    </location>
</feature>
<dbReference type="PROSITE" id="PS50879">
    <property type="entry name" value="RNASE_H_1"/>
    <property type="match status" value="1"/>
</dbReference>